<dbReference type="Gene3D" id="1.10.287.1260">
    <property type="match status" value="1"/>
</dbReference>
<dbReference type="Pfam" id="PF00924">
    <property type="entry name" value="MS_channel_2nd"/>
    <property type="match status" value="1"/>
</dbReference>
<keyword evidence="1" id="KW-1133">Transmembrane helix</keyword>
<dbReference type="PANTHER" id="PTHR30566:SF5">
    <property type="entry name" value="MECHANOSENSITIVE ION CHANNEL PROTEIN 1, MITOCHONDRIAL-RELATED"/>
    <property type="match status" value="1"/>
</dbReference>
<keyword evidence="1" id="KW-0812">Transmembrane</keyword>
<dbReference type="PANTHER" id="PTHR30566">
    <property type="entry name" value="YNAI-RELATED MECHANOSENSITIVE ION CHANNEL"/>
    <property type="match status" value="1"/>
</dbReference>
<keyword evidence="1" id="KW-0472">Membrane</keyword>
<feature type="signal peptide" evidence="2">
    <location>
        <begin position="1"/>
        <end position="30"/>
    </location>
</feature>
<feature type="transmembrane region" description="Helical" evidence="1">
    <location>
        <begin position="183"/>
        <end position="203"/>
    </location>
</feature>
<feature type="chain" id="PRO_5036221987" description="Mechanosensitive ion channel MscS domain-containing protein" evidence="2">
    <location>
        <begin position="31"/>
        <end position="587"/>
    </location>
</feature>
<evidence type="ECO:0000256" key="1">
    <source>
        <dbReference type="SAM" id="Phobius"/>
    </source>
</evidence>
<accession>A0A813G753</accession>
<dbReference type="AlphaFoldDB" id="A0A813G753"/>
<dbReference type="GO" id="GO:0016020">
    <property type="term" value="C:membrane"/>
    <property type="evidence" value="ECO:0007669"/>
    <property type="project" value="InterPro"/>
</dbReference>
<comment type="caution">
    <text evidence="4">The sequence shown here is derived from an EMBL/GenBank/DDBJ whole genome shotgun (WGS) entry which is preliminary data.</text>
</comment>
<dbReference type="InterPro" id="IPR011014">
    <property type="entry name" value="MscS_channel_TM-2"/>
</dbReference>
<evidence type="ECO:0000313" key="4">
    <source>
        <dbReference type="EMBL" id="CAE8620915.1"/>
    </source>
</evidence>
<evidence type="ECO:0000256" key="2">
    <source>
        <dbReference type="SAM" id="SignalP"/>
    </source>
</evidence>
<evidence type="ECO:0000313" key="6">
    <source>
        <dbReference type="Proteomes" id="UP000654075"/>
    </source>
</evidence>
<dbReference type="OrthoDB" id="421552at2759"/>
<dbReference type="SUPFAM" id="SSF82861">
    <property type="entry name" value="Mechanosensitive channel protein MscS (YggB), transmembrane region"/>
    <property type="match status" value="1"/>
</dbReference>
<dbReference type="InterPro" id="IPR010920">
    <property type="entry name" value="LSM_dom_sf"/>
</dbReference>
<proteinExistence type="predicted"/>
<dbReference type="EMBL" id="CAJNNV010027604">
    <property type="protein sequence ID" value="CAE8620915.1"/>
    <property type="molecule type" value="Genomic_DNA"/>
</dbReference>
<name>A0A813G753_POLGL</name>
<dbReference type="GO" id="GO:0055085">
    <property type="term" value="P:transmembrane transport"/>
    <property type="evidence" value="ECO:0007669"/>
    <property type="project" value="InterPro"/>
</dbReference>
<feature type="transmembrane region" description="Helical" evidence="1">
    <location>
        <begin position="337"/>
        <end position="357"/>
    </location>
</feature>
<feature type="domain" description="Mechanosensitive ion channel MscS" evidence="3">
    <location>
        <begin position="356"/>
        <end position="417"/>
    </location>
</feature>
<dbReference type="InterPro" id="IPR006685">
    <property type="entry name" value="MscS_channel_2nd"/>
</dbReference>
<dbReference type="PROSITE" id="PS00018">
    <property type="entry name" value="EF_HAND_1"/>
    <property type="match status" value="1"/>
</dbReference>
<dbReference type="InterPro" id="IPR018247">
    <property type="entry name" value="EF_Hand_1_Ca_BS"/>
</dbReference>
<dbReference type="Proteomes" id="UP000626109">
    <property type="component" value="Unassembled WGS sequence"/>
</dbReference>
<reference evidence="4" key="1">
    <citation type="submission" date="2021-02" db="EMBL/GenBank/DDBJ databases">
        <authorList>
            <person name="Dougan E. K."/>
            <person name="Rhodes N."/>
            <person name="Thang M."/>
            <person name="Chan C."/>
        </authorList>
    </citation>
    <scope>NUCLEOTIDE SEQUENCE</scope>
</reference>
<evidence type="ECO:0000313" key="5">
    <source>
        <dbReference type="EMBL" id="CAE8631726.1"/>
    </source>
</evidence>
<evidence type="ECO:0000259" key="3">
    <source>
        <dbReference type="Pfam" id="PF00924"/>
    </source>
</evidence>
<keyword evidence="6" id="KW-1185">Reference proteome</keyword>
<protein>
    <recommendedName>
        <fullName evidence="3">Mechanosensitive ion channel MscS domain-containing protein</fullName>
    </recommendedName>
</protein>
<dbReference type="EMBL" id="CAJNNW010000883">
    <property type="protein sequence ID" value="CAE8631726.1"/>
    <property type="molecule type" value="Genomic_DNA"/>
</dbReference>
<sequence>MASRSSTHGRRNLCTALGLASLSLSAWVQGCSWLAPLSSRRPGGQSPQQVPVEPWSHKVRTMASPRGGQRSVAARARGGGEPGVEAGFTQRLVGLVLLTLRVTIALNMLGWCRIMCRHNPKLSVSASALHACAGLALLILRKWPPLVLKTELAALSWLLRCTVLAGCPHWYRPFATRQVACGIQRYLGSLLVFVAVNLLAHAVPSGLKMSSGLVPIWLQFLDENKDGKITSLEFEKQVWSSASKVLSAFAWYILGRMILRLKNPSPKDVDYEEPLDPDEAVKGTNLLWDPVMRFIIMKDTTKQRQSWVMLADKMIGVAIYVVITSACLNVVGLRLETVLAIGGVSGLAVGLAAKTLAQNLISGILIYTNKSIQPGLEMELMNRGLAGIVDNVGWFNTEISLYDGVIVRVPNAEVFEGVVAYRTKKRVRVCDEEFVVQLVDQAKLRNLVSSIQAMLLSDTNLMQAEQIVRLKARYKGRVYAYPPQCVFAGWSDHGAKLRLRAYLSGNLKGDDFLEAQSKLLLAVNEQISSQGGMVGMRFLQPTSYSFAGKSESRALPASLPAKDSALEALAAASALAPASADLPIEGP</sequence>
<keyword evidence="2" id="KW-0732">Signal</keyword>
<gene>
    <name evidence="4" type="ORF">PGLA1383_LOCUS38441</name>
    <name evidence="5" type="ORF">PGLA2088_LOCUS1164</name>
</gene>
<dbReference type="PROSITE" id="PS51257">
    <property type="entry name" value="PROKAR_LIPOPROTEIN"/>
    <property type="match status" value="1"/>
</dbReference>
<dbReference type="SUPFAM" id="SSF50182">
    <property type="entry name" value="Sm-like ribonucleoproteins"/>
    <property type="match status" value="1"/>
</dbReference>
<feature type="transmembrane region" description="Helical" evidence="1">
    <location>
        <begin position="307"/>
        <end position="331"/>
    </location>
</feature>
<dbReference type="Proteomes" id="UP000654075">
    <property type="component" value="Unassembled WGS sequence"/>
</dbReference>
<organism evidence="4 6">
    <name type="scientific">Polarella glacialis</name>
    <name type="common">Dinoflagellate</name>
    <dbReference type="NCBI Taxonomy" id="89957"/>
    <lineage>
        <taxon>Eukaryota</taxon>
        <taxon>Sar</taxon>
        <taxon>Alveolata</taxon>
        <taxon>Dinophyceae</taxon>
        <taxon>Suessiales</taxon>
        <taxon>Suessiaceae</taxon>
        <taxon>Polarella</taxon>
    </lineage>
</organism>
<feature type="transmembrane region" description="Helical" evidence="1">
    <location>
        <begin position="92"/>
        <end position="110"/>
    </location>
</feature>